<sequence length="52" mass="5907">MNTESLVAAADELVAVACDRAYGRRWRLSIEQTKGDGLQLRREIGREKRLGF</sequence>
<reference evidence="1" key="1">
    <citation type="submission" date="2023-03" db="UniProtKB">
        <authorList>
            <consortium name="EnsemblPlants"/>
        </authorList>
    </citation>
    <scope>IDENTIFICATION</scope>
</reference>
<proteinExistence type="predicted"/>
<protein>
    <submittedName>
        <fullName evidence="1">Uncharacterized protein</fullName>
    </submittedName>
</protein>
<dbReference type="Gramene" id="MELO3C032983.2.1">
    <property type="protein sequence ID" value="MELO3C032983.2.1"/>
    <property type="gene ID" value="MELO3C032983.2"/>
</dbReference>
<accession>A0A9I9EG27</accession>
<name>A0A9I9EG27_CUCME</name>
<evidence type="ECO:0000313" key="1">
    <source>
        <dbReference type="EnsemblPlants" id="MELO3C032983.2.1"/>
    </source>
</evidence>
<organism evidence="1">
    <name type="scientific">Cucumis melo</name>
    <name type="common">Muskmelon</name>
    <dbReference type="NCBI Taxonomy" id="3656"/>
    <lineage>
        <taxon>Eukaryota</taxon>
        <taxon>Viridiplantae</taxon>
        <taxon>Streptophyta</taxon>
        <taxon>Embryophyta</taxon>
        <taxon>Tracheophyta</taxon>
        <taxon>Spermatophyta</taxon>
        <taxon>Magnoliopsida</taxon>
        <taxon>eudicotyledons</taxon>
        <taxon>Gunneridae</taxon>
        <taxon>Pentapetalae</taxon>
        <taxon>rosids</taxon>
        <taxon>fabids</taxon>
        <taxon>Cucurbitales</taxon>
        <taxon>Cucurbitaceae</taxon>
        <taxon>Benincaseae</taxon>
        <taxon>Cucumis</taxon>
    </lineage>
</organism>
<dbReference type="EnsemblPlants" id="MELO3C032983.2.1">
    <property type="protein sequence ID" value="MELO3C032983.2.1"/>
    <property type="gene ID" value="MELO3C032983.2"/>
</dbReference>
<dbReference type="AlphaFoldDB" id="A0A9I9EG27"/>